<dbReference type="AlphaFoldDB" id="A0A852CH42"/>
<keyword evidence="6" id="KW-0282">Flagellum</keyword>
<keyword evidence="14" id="KW-1185">Reference proteome</keyword>
<dbReference type="PANTHER" id="PTHR31598:SF1">
    <property type="entry name" value="DYNEIN REGULATORY COMPLEX PROTEIN 10"/>
    <property type="match status" value="1"/>
</dbReference>
<dbReference type="InterPro" id="IPR042815">
    <property type="entry name" value="DRC10"/>
</dbReference>
<evidence type="ECO:0000256" key="9">
    <source>
        <dbReference type="ARBA" id="ARBA00023273"/>
    </source>
</evidence>
<dbReference type="EMBL" id="WBNM01031185">
    <property type="protein sequence ID" value="NXP78901.1"/>
    <property type="molecule type" value="Genomic_DNA"/>
</dbReference>
<organism evidence="13 14">
    <name type="scientific">Ramphastos sulfuratus</name>
    <dbReference type="NCBI Taxonomy" id="322582"/>
    <lineage>
        <taxon>Eukaryota</taxon>
        <taxon>Metazoa</taxon>
        <taxon>Chordata</taxon>
        <taxon>Craniata</taxon>
        <taxon>Vertebrata</taxon>
        <taxon>Euteleostomi</taxon>
        <taxon>Archelosauria</taxon>
        <taxon>Archosauria</taxon>
        <taxon>Dinosauria</taxon>
        <taxon>Saurischia</taxon>
        <taxon>Theropoda</taxon>
        <taxon>Coelurosauria</taxon>
        <taxon>Aves</taxon>
        <taxon>Neognathae</taxon>
        <taxon>Neoaves</taxon>
        <taxon>Telluraves</taxon>
        <taxon>Coraciimorphae</taxon>
        <taxon>Piciformes</taxon>
        <taxon>Ramphastidae</taxon>
        <taxon>Ramphastos</taxon>
    </lineage>
</organism>
<keyword evidence="9" id="KW-0966">Cell projection</keyword>
<keyword evidence="12" id="KW-0175">Coiled coil</keyword>
<dbReference type="PANTHER" id="PTHR31598">
    <property type="entry name" value="IQ DOMAIN-CONTAINING PROTEIN D"/>
    <property type="match status" value="1"/>
</dbReference>
<evidence type="ECO:0000256" key="2">
    <source>
        <dbReference type="ARBA" id="ARBA00004611"/>
    </source>
</evidence>
<keyword evidence="5" id="KW-0963">Cytoplasm</keyword>
<evidence type="ECO:0000256" key="11">
    <source>
        <dbReference type="ARBA" id="ARBA00046836"/>
    </source>
</evidence>
<keyword evidence="8" id="KW-0206">Cytoskeleton</keyword>
<evidence type="ECO:0000256" key="7">
    <source>
        <dbReference type="ARBA" id="ARBA00023069"/>
    </source>
</evidence>
<evidence type="ECO:0000256" key="6">
    <source>
        <dbReference type="ARBA" id="ARBA00022846"/>
    </source>
</evidence>
<name>A0A852CH42_9PICI</name>
<comment type="subunit">
    <text evidence="11">Component of the nexin-dynein regulatory complex (N-DRC). Interacts with CFAP52.</text>
</comment>
<feature type="coiled-coil region" evidence="12">
    <location>
        <begin position="175"/>
        <end position="317"/>
    </location>
</feature>
<protein>
    <recommendedName>
        <fullName evidence="4">Dynein regulatory complex protein 10</fullName>
    </recommendedName>
    <alternativeName>
        <fullName evidence="10">IQ domain-containing protein D</fullName>
    </alternativeName>
</protein>
<comment type="subcellular location">
    <subcellularLocation>
        <location evidence="2">Cytoplasm</location>
        <location evidence="2">Cytoskeleton</location>
        <location evidence="2">Flagellum axoneme</location>
    </subcellularLocation>
</comment>
<dbReference type="InterPro" id="IPR000048">
    <property type="entry name" value="IQ_motif_EF-hand-BS"/>
</dbReference>
<sequence length="403" mass="46441">KAMATPEEDTITLNEMKTLDMCRLQPDSTETERILTVLDETIVKLEISSLIPHITKSLDRFADVLGPAITNSLMQHQKLSSEMEHLLASPEEEATVRAEERQGCLCLLEESLTRSVRDVLRLILANPSLCQALRQESWARKSPAEGFLKAFGEFRNFMMERLMSPVEEEEKLELLEDISLQIKKNTEAITALQAELAAARQAGEEEIHKKDQVIKDLKNSMQDLAKDYKAVIQQINQEGHKQHEKELQFSQAKCARLQEDTEQLKAQLSALILEHRASELDLKQRKRRVETEIVNWIEKYNTDMGEKQAEYEEVSAAYSKEKAELSLLLQKRLVLLQEYSQIEEQHRIRQKEEEEALEELNTKTLAATCIQAFWRGYLVRSLFKLKKKPKKGKGKRKGKKAKK</sequence>
<dbReference type="SMART" id="SM00015">
    <property type="entry name" value="IQ"/>
    <property type="match status" value="1"/>
</dbReference>
<comment type="function">
    <text evidence="1">Component of the nexin-dynein regulatory complex (N-DRC), a key regulator of ciliary/flagellar motility which maintains the alignment and integrity of the distal axoneme and regulates microtubule sliding in motile axonemes.</text>
</comment>
<comment type="caution">
    <text evidence="13">The sequence shown here is derived from an EMBL/GenBank/DDBJ whole genome shotgun (WGS) entry which is preliminary data.</text>
</comment>
<dbReference type="CDD" id="cd23767">
    <property type="entry name" value="IQCD"/>
    <property type="match status" value="1"/>
</dbReference>
<feature type="non-terminal residue" evidence="13">
    <location>
        <position position="1"/>
    </location>
</feature>
<feature type="non-terminal residue" evidence="13">
    <location>
        <position position="403"/>
    </location>
</feature>
<dbReference type="Pfam" id="PF00612">
    <property type="entry name" value="IQ"/>
    <property type="match status" value="1"/>
</dbReference>
<reference evidence="13" key="1">
    <citation type="submission" date="2019-09" db="EMBL/GenBank/DDBJ databases">
        <title>Bird 10,000 Genomes (B10K) Project - Family phase.</title>
        <authorList>
            <person name="Zhang G."/>
        </authorList>
    </citation>
    <scope>NUCLEOTIDE SEQUENCE</scope>
    <source>
        <strain evidence="13">B10K-DU-001-30</strain>
        <tissue evidence="13">Muscle</tissue>
    </source>
</reference>
<gene>
    <name evidence="13" type="primary">Iqcd</name>
    <name evidence="13" type="ORF">RAMSUL_R05243</name>
</gene>
<evidence type="ECO:0000313" key="13">
    <source>
        <dbReference type="EMBL" id="NXP78901.1"/>
    </source>
</evidence>
<dbReference type="Proteomes" id="UP000611227">
    <property type="component" value="Unassembled WGS sequence"/>
</dbReference>
<evidence type="ECO:0000256" key="3">
    <source>
        <dbReference type="ARBA" id="ARBA00009071"/>
    </source>
</evidence>
<comment type="similarity">
    <text evidence="3">Belongs to the DRC10 family.</text>
</comment>
<dbReference type="PROSITE" id="PS50096">
    <property type="entry name" value="IQ"/>
    <property type="match status" value="1"/>
</dbReference>
<dbReference type="Gene3D" id="1.20.5.190">
    <property type="match status" value="1"/>
</dbReference>
<keyword evidence="7" id="KW-0969">Cilium</keyword>
<proteinExistence type="inferred from homology"/>
<evidence type="ECO:0000256" key="10">
    <source>
        <dbReference type="ARBA" id="ARBA00032180"/>
    </source>
</evidence>
<evidence type="ECO:0000256" key="8">
    <source>
        <dbReference type="ARBA" id="ARBA00023212"/>
    </source>
</evidence>
<accession>A0A852CH42</accession>
<evidence type="ECO:0000313" key="14">
    <source>
        <dbReference type="Proteomes" id="UP000611227"/>
    </source>
</evidence>
<evidence type="ECO:0000256" key="5">
    <source>
        <dbReference type="ARBA" id="ARBA00022490"/>
    </source>
</evidence>
<evidence type="ECO:0000256" key="1">
    <source>
        <dbReference type="ARBA" id="ARBA00003029"/>
    </source>
</evidence>
<evidence type="ECO:0000256" key="4">
    <source>
        <dbReference type="ARBA" id="ARBA00021752"/>
    </source>
</evidence>
<evidence type="ECO:0000256" key="12">
    <source>
        <dbReference type="SAM" id="Coils"/>
    </source>
</evidence>